<sequence>MECLSCKGKMRWEKAPFRADRPGYSVSWDALPAWVCPQCGEVLFEVQEVDLIQEALTVLEKKTAILAS</sequence>
<gene>
    <name evidence="1" type="ORF">KA717_17180</name>
</gene>
<accession>A0A977PYS9</accession>
<dbReference type="EMBL" id="CP073041">
    <property type="protein sequence ID" value="UXE64092.1"/>
    <property type="molecule type" value="Genomic_DNA"/>
</dbReference>
<proteinExistence type="predicted"/>
<dbReference type="KEGG" id="wna:KA717_17180"/>
<dbReference type="AlphaFoldDB" id="A0A977PYS9"/>
<organism evidence="1">
    <name type="scientific">Woronichinia naegeliana WA131</name>
    <dbReference type="NCBI Taxonomy" id="2824559"/>
    <lineage>
        <taxon>Bacteria</taxon>
        <taxon>Bacillati</taxon>
        <taxon>Cyanobacteriota</taxon>
        <taxon>Cyanophyceae</taxon>
        <taxon>Synechococcales</taxon>
        <taxon>Coelosphaeriaceae</taxon>
        <taxon>Woronichinia</taxon>
    </lineage>
</organism>
<dbReference type="Gene3D" id="3.10.20.860">
    <property type="match status" value="1"/>
</dbReference>
<reference evidence="1" key="1">
    <citation type="submission" date="2021-04" db="EMBL/GenBank/DDBJ databases">
        <title>Genome sequence of Woronichinia naegeliana from Washington state freshwater lake bloom.</title>
        <authorList>
            <person name="Dreher T.W."/>
        </authorList>
    </citation>
    <scope>NUCLEOTIDE SEQUENCE</scope>
    <source>
        <strain evidence="1">WA131</strain>
    </source>
</reference>
<name>A0A977PYS9_9CYAN</name>
<dbReference type="Proteomes" id="UP001065613">
    <property type="component" value="Chromosome"/>
</dbReference>
<evidence type="ECO:0000313" key="1">
    <source>
        <dbReference type="EMBL" id="UXE64092.1"/>
    </source>
</evidence>
<dbReference type="InterPro" id="IPR022453">
    <property type="entry name" value="Znf_MqsA-type"/>
</dbReference>
<dbReference type="NCBIfam" id="TIGR03831">
    <property type="entry name" value="YgiT_finger"/>
    <property type="match status" value="1"/>
</dbReference>
<protein>
    <submittedName>
        <fullName evidence="1">YgiT-type zinc finger protein</fullName>
    </submittedName>
</protein>